<gene>
    <name evidence="3" type="ORF">VNI00_010658</name>
</gene>
<keyword evidence="2" id="KW-0732">Signal</keyword>
<feature type="region of interest" description="Disordered" evidence="1">
    <location>
        <begin position="61"/>
        <end position="80"/>
    </location>
</feature>
<evidence type="ECO:0000256" key="1">
    <source>
        <dbReference type="SAM" id="MobiDB-lite"/>
    </source>
</evidence>
<evidence type="ECO:0000313" key="4">
    <source>
        <dbReference type="Proteomes" id="UP001383192"/>
    </source>
</evidence>
<reference evidence="3 4" key="1">
    <citation type="submission" date="2024-01" db="EMBL/GenBank/DDBJ databases">
        <title>A draft genome for a cacao thread blight-causing isolate of Paramarasmius palmivorus.</title>
        <authorList>
            <person name="Baruah I.K."/>
            <person name="Bukari Y."/>
            <person name="Amoako-Attah I."/>
            <person name="Meinhardt L.W."/>
            <person name="Bailey B.A."/>
            <person name="Cohen S.P."/>
        </authorList>
    </citation>
    <scope>NUCLEOTIDE SEQUENCE [LARGE SCALE GENOMIC DNA]</scope>
    <source>
        <strain evidence="3 4">GH-12</strain>
    </source>
</reference>
<dbReference type="Proteomes" id="UP001383192">
    <property type="component" value="Unassembled WGS sequence"/>
</dbReference>
<feature type="signal peptide" evidence="2">
    <location>
        <begin position="1"/>
        <end position="16"/>
    </location>
</feature>
<name>A0AAW0CGV3_9AGAR</name>
<evidence type="ECO:0000256" key="2">
    <source>
        <dbReference type="SAM" id="SignalP"/>
    </source>
</evidence>
<dbReference type="EMBL" id="JAYKXP010000043">
    <property type="protein sequence ID" value="KAK7038772.1"/>
    <property type="molecule type" value="Genomic_DNA"/>
</dbReference>
<accession>A0AAW0CGV3</accession>
<sequence>MKFFAAFVALATSVSAYQLKFNSIFDDPNQSLEPLAYSITPVAKMASSPADTTLSATFPLESPKAAHPTSTTTPPTVDLAGNSSTKETRIYVIAVDSAVDGLFNVANSGVDYLTHGEGIAWGTVDLDDAYKVDPACCEMPSDGQCDWQ</sequence>
<organism evidence="3 4">
    <name type="scientific">Paramarasmius palmivorus</name>
    <dbReference type="NCBI Taxonomy" id="297713"/>
    <lineage>
        <taxon>Eukaryota</taxon>
        <taxon>Fungi</taxon>
        <taxon>Dikarya</taxon>
        <taxon>Basidiomycota</taxon>
        <taxon>Agaricomycotina</taxon>
        <taxon>Agaricomycetes</taxon>
        <taxon>Agaricomycetidae</taxon>
        <taxon>Agaricales</taxon>
        <taxon>Marasmiineae</taxon>
        <taxon>Marasmiaceae</taxon>
        <taxon>Paramarasmius</taxon>
    </lineage>
</organism>
<proteinExistence type="predicted"/>
<protein>
    <submittedName>
        <fullName evidence="3">Uncharacterized protein</fullName>
    </submittedName>
</protein>
<keyword evidence="4" id="KW-1185">Reference proteome</keyword>
<comment type="caution">
    <text evidence="3">The sequence shown here is derived from an EMBL/GenBank/DDBJ whole genome shotgun (WGS) entry which is preliminary data.</text>
</comment>
<feature type="chain" id="PRO_5043967845" evidence="2">
    <location>
        <begin position="17"/>
        <end position="148"/>
    </location>
</feature>
<dbReference type="Gene3D" id="2.40.40.10">
    <property type="entry name" value="RlpA-like domain"/>
    <property type="match status" value="1"/>
</dbReference>
<dbReference type="AlphaFoldDB" id="A0AAW0CGV3"/>
<dbReference type="InterPro" id="IPR036908">
    <property type="entry name" value="RlpA-like_sf"/>
</dbReference>
<evidence type="ECO:0000313" key="3">
    <source>
        <dbReference type="EMBL" id="KAK7038772.1"/>
    </source>
</evidence>